<dbReference type="AlphaFoldDB" id="C6HU30"/>
<dbReference type="InterPro" id="IPR019291">
    <property type="entry name" value="Host_attachment_protein"/>
</dbReference>
<dbReference type="EMBL" id="GG693852">
    <property type="protein sequence ID" value="EES53958.1"/>
    <property type="molecule type" value="Genomic_DNA"/>
</dbReference>
<dbReference type="Pfam" id="PF10116">
    <property type="entry name" value="Host_attach"/>
    <property type="match status" value="1"/>
</dbReference>
<accession>C6HU30</accession>
<gene>
    <name evidence="2" type="ORF">UBAL3_44810095</name>
</gene>
<evidence type="ECO:0008006" key="4">
    <source>
        <dbReference type="Google" id="ProtNLM"/>
    </source>
</evidence>
<name>C6HU30_9BACT</name>
<protein>
    <recommendedName>
        <fullName evidence="4">Host attachment protein</fullName>
    </recommendedName>
</protein>
<sequence>MVFSSFSLKEFDMTTTWILVANATRAILWVSRGTGQDLEFGQRFEHPEGRLKNGEIASEAGGRNSTPAGHGSRPATQWKTTPREEEAEKFAREIVRELSSGLSAKKFDRLLIAASMDFMGKIRDLLDKPLQERVAATVVRDYTNLPPNELREKLSDVLLV</sequence>
<dbReference type="Proteomes" id="UP000009374">
    <property type="component" value="Unassembled WGS sequence"/>
</dbReference>
<reference evidence="2 3" key="1">
    <citation type="journal article" date="2009" name="Appl. Environ. Microbiol.">
        <title>Community genomic and proteomic analyses of chemoautotrophic iron-oxidizing "Leptospirillum rubarum" (Group II) and "Leptospirillum ferrodiazotrophum" (Group III) bacteria in acid mine drainage biofilms.</title>
        <authorList>
            <person name="Goltsman D.S."/>
            <person name="Denef V.J."/>
            <person name="Singer S.W."/>
            <person name="VerBerkmoes N.C."/>
            <person name="Lefsrud M."/>
            <person name="Mueller R.S."/>
            <person name="Dick G.J."/>
            <person name="Sun C.L."/>
            <person name="Wheeler K.E."/>
            <person name="Zemla A."/>
            <person name="Baker B.J."/>
            <person name="Hauser L."/>
            <person name="Land M."/>
            <person name="Shah M.B."/>
            <person name="Thelen M.P."/>
            <person name="Hettich R.L."/>
            <person name="Banfield J.F."/>
        </authorList>
    </citation>
    <scope>NUCLEOTIDE SEQUENCE [LARGE SCALE GENOMIC DNA]</scope>
</reference>
<evidence type="ECO:0000256" key="1">
    <source>
        <dbReference type="SAM" id="MobiDB-lite"/>
    </source>
</evidence>
<evidence type="ECO:0000313" key="2">
    <source>
        <dbReference type="EMBL" id="EES53958.1"/>
    </source>
</evidence>
<feature type="region of interest" description="Disordered" evidence="1">
    <location>
        <begin position="57"/>
        <end position="85"/>
    </location>
</feature>
<organism evidence="2 3">
    <name type="scientific">Leptospirillum ferrodiazotrophum</name>
    <dbReference type="NCBI Taxonomy" id="412449"/>
    <lineage>
        <taxon>Bacteria</taxon>
        <taxon>Pseudomonadati</taxon>
        <taxon>Nitrospirota</taxon>
        <taxon>Nitrospiria</taxon>
        <taxon>Nitrospirales</taxon>
        <taxon>Nitrospiraceae</taxon>
        <taxon>Leptospirillum</taxon>
    </lineage>
</organism>
<keyword evidence="3" id="KW-1185">Reference proteome</keyword>
<evidence type="ECO:0000313" key="3">
    <source>
        <dbReference type="Proteomes" id="UP000009374"/>
    </source>
</evidence>
<proteinExistence type="predicted"/>